<keyword evidence="1" id="KW-0472">Membrane</keyword>
<organism evidence="2 3">
    <name type="scientific">Xylaria arbuscula</name>
    <dbReference type="NCBI Taxonomy" id="114810"/>
    <lineage>
        <taxon>Eukaryota</taxon>
        <taxon>Fungi</taxon>
        <taxon>Dikarya</taxon>
        <taxon>Ascomycota</taxon>
        <taxon>Pezizomycotina</taxon>
        <taxon>Sordariomycetes</taxon>
        <taxon>Xylariomycetidae</taxon>
        <taxon>Xylariales</taxon>
        <taxon>Xylariaceae</taxon>
        <taxon>Xylaria</taxon>
    </lineage>
</organism>
<dbReference type="Proteomes" id="UP001148614">
    <property type="component" value="Unassembled WGS sequence"/>
</dbReference>
<comment type="caution">
    <text evidence="2">The sequence shown here is derived from an EMBL/GenBank/DDBJ whole genome shotgun (WGS) entry which is preliminary data.</text>
</comment>
<keyword evidence="3" id="KW-1185">Reference proteome</keyword>
<reference evidence="2" key="1">
    <citation type="submission" date="2022-07" db="EMBL/GenBank/DDBJ databases">
        <title>Genome Sequence of Xylaria arbuscula.</title>
        <authorList>
            <person name="Buettner E."/>
        </authorList>
    </citation>
    <scope>NUCLEOTIDE SEQUENCE</scope>
    <source>
        <strain evidence="2">VT107</strain>
    </source>
</reference>
<keyword evidence="1" id="KW-1133">Transmembrane helix</keyword>
<dbReference type="PANTHER" id="PTHR37544:SF1">
    <property type="entry name" value="PHOSPHORIBOSYLAMINOIMIDAZOLE-SUCCINOCARBOXAMIDE SYNTHASE"/>
    <property type="match status" value="1"/>
</dbReference>
<sequence length="300" mass="33503">MASDDRTERRNAVFLPLYPKSFLWPQLFGPWQVWVPTVVVWLMDFTIPLLSSLYTVVLVDGVWRWSTVQGVAWTLVALYVSLLVATVVLFIYWRHRKTGMIQTWDVRSIADIIFTLAPSNSLPQYRGLETAATRGTMRKTLEGTAERLGYWTTPEVPENRIFWGIGVPTTEEDIELEKADNKNWGCGTRQFSPCGAIGRRRSEAAMGSAFPLFALVLSRQPDDLPGGSGGGSVDHPPHCIVPPFHRPAEWFSSSLECGPSGGRVLSRRLPLLVSPFSHWARSFLGIPIPRTHIAHSGTMG</sequence>
<keyword evidence="1" id="KW-0812">Transmembrane</keyword>
<accession>A0A9W8TKV9</accession>
<dbReference type="PANTHER" id="PTHR37544">
    <property type="entry name" value="SPRAY-RELATED"/>
    <property type="match status" value="1"/>
</dbReference>
<feature type="transmembrane region" description="Helical" evidence="1">
    <location>
        <begin position="33"/>
        <end position="59"/>
    </location>
</feature>
<name>A0A9W8TKV9_9PEZI</name>
<gene>
    <name evidence="2" type="ORF">NPX13_g7339</name>
</gene>
<evidence type="ECO:0000313" key="3">
    <source>
        <dbReference type="Proteomes" id="UP001148614"/>
    </source>
</evidence>
<dbReference type="EMBL" id="JANPWZ010001429">
    <property type="protein sequence ID" value="KAJ3565877.1"/>
    <property type="molecule type" value="Genomic_DNA"/>
</dbReference>
<dbReference type="AlphaFoldDB" id="A0A9W8TKV9"/>
<proteinExistence type="predicted"/>
<feature type="transmembrane region" description="Helical" evidence="1">
    <location>
        <begin position="71"/>
        <end position="93"/>
    </location>
</feature>
<evidence type="ECO:0000256" key="1">
    <source>
        <dbReference type="SAM" id="Phobius"/>
    </source>
</evidence>
<dbReference type="VEuPathDB" id="FungiDB:F4678DRAFT_430545"/>
<protein>
    <submittedName>
        <fullName evidence="2">Uncharacterized protein</fullName>
    </submittedName>
</protein>
<evidence type="ECO:0000313" key="2">
    <source>
        <dbReference type="EMBL" id="KAJ3565877.1"/>
    </source>
</evidence>